<comment type="caution">
    <text evidence="9">The sequence shown here is derived from an EMBL/GenBank/DDBJ whole genome shotgun (WGS) entry which is preliminary data.</text>
</comment>
<evidence type="ECO:0000256" key="6">
    <source>
        <dbReference type="RuleBase" id="RU000454"/>
    </source>
</evidence>
<evidence type="ECO:0000256" key="2">
    <source>
        <dbReference type="ARBA" id="ARBA00022670"/>
    </source>
</evidence>
<dbReference type="InterPro" id="IPR034163">
    <property type="entry name" value="Aspergillopepsin-like_cat_dom"/>
</dbReference>
<evidence type="ECO:0000259" key="8">
    <source>
        <dbReference type="PROSITE" id="PS51767"/>
    </source>
</evidence>
<dbReference type="InterPro" id="IPR021109">
    <property type="entry name" value="Peptidase_aspartic_dom_sf"/>
</dbReference>
<dbReference type="CDD" id="cd06097">
    <property type="entry name" value="Aspergillopepsin_like"/>
    <property type="match status" value="1"/>
</dbReference>
<dbReference type="PANTHER" id="PTHR47966">
    <property type="entry name" value="BETA-SITE APP-CLEAVING ENZYME, ISOFORM A-RELATED"/>
    <property type="match status" value="1"/>
</dbReference>
<dbReference type="Proteomes" id="UP001302812">
    <property type="component" value="Unassembled WGS sequence"/>
</dbReference>
<evidence type="ECO:0000313" key="9">
    <source>
        <dbReference type="EMBL" id="KAK4107515.1"/>
    </source>
</evidence>
<dbReference type="RefSeq" id="XP_064665085.1">
    <property type="nucleotide sequence ID" value="XM_064812821.1"/>
</dbReference>
<evidence type="ECO:0000256" key="7">
    <source>
        <dbReference type="SAM" id="SignalP"/>
    </source>
</evidence>
<dbReference type="SUPFAM" id="SSF50630">
    <property type="entry name" value="Acid proteases"/>
    <property type="match status" value="1"/>
</dbReference>
<feature type="domain" description="Peptidase A1" evidence="8">
    <location>
        <begin position="116"/>
        <end position="427"/>
    </location>
</feature>
<keyword evidence="7" id="KW-0732">Signal</keyword>
<feature type="active site" evidence="5">
    <location>
        <position position="134"/>
    </location>
</feature>
<keyword evidence="2 6" id="KW-0645">Protease</keyword>
<feature type="chain" id="PRO_5042842492" evidence="7">
    <location>
        <begin position="23"/>
        <end position="433"/>
    </location>
</feature>
<keyword evidence="10" id="KW-1185">Reference proteome</keyword>
<dbReference type="PROSITE" id="PS51767">
    <property type="entry name" value="PEPTIDASE_A1"/>
    <property type="match status" value="1"/>
</dbReference>
<evidence type="ECO:0000256" key="1">
    <source>
        <dbReference type="ARBA" id="ARBA00007447"/>
    </source>
</evidence>
<dbReference type="GeneID" id="89936946"/>
<dbReference type="Gene3D" id="2.40.70.10">
    <property type="entry name" value="Acid Proteases"/>
    <property type="match status" value="2"/>
</dbReference>
<dbReference type="FunFam" id="2.40.70.10:FF:000024">
    <property type="entry name" value="Endothiapepsin"/>
    <property type="match status" value="1"/>
</dbReference>
<dbReference type="EMBL" id="MU853372">
    <property type="protein sequence ID" value="KAK4107515.1"/>
    <property type="molecule type" value="Genomic_DNA"/>
</dbReference>
<dbReference type="FunFam" id="2.40.70.10:FF:000026">
    <property type="entry name" value="Endothiapepsin"/>
    <property type="match status" value="1"/>
</dbReference>
<dbReference type="InterPro" id="IPR001969">
    <property type="entry name" value="Aspartic_peptidase_AS"/>
</dbReference>
<feature type="signal peptide" evidence="7">
    <location>
        <begin position="1"/>
        <end position="22"/>
    </location>
</feature>
<keyword evidence="3 6" id="KW-0064">Aspartyl protease</keyword>
<organism evidence="9 10">
    <name type="scientific">Canariomyces notabilis</name>
    <dbReference type="NCBI Taxonomy" id="2074819"/>
    <lineage>
        <taxon>Eukaryota</taxon>
        <taxon>Fungi</taxon>
        <taxon>Dikarya</taxon>
        <taxon>Ascomycota</taxon>
        <taxon>Pezizomycotina</taxon>
        <taxon>Sordariomycetes</taxon>
        <taxon>Sordariomycetidae</taxon>
        <taxon>Sordariales</taxon>
        <taxon>Chaetomiaceae</taxon>
        <taxon>Canariomyces</taxon>
    </lineage>
</organism>
<evidence type="ECO:0000256" key="4">
    <source>
        <dbReference type="ARBA" id="ARBA00022801"/>
    </source>
</evidence>
<proteinExistence type="inferred from homology"/>
<comment type="similarity">
    <text evidence="1 6">Belongs to the peptidase A1 family.</text>
</comment>
<dbReference type="InterPro" id="IPR001461">
    <property type="entry name" value="Aspartic_peptidase_A1"/>
</dbReference>
<name>A0AAN6T706_9PEZI</name>
<reference evidence="9" key="2">
    <citation type="submission" date="2023-05" db="EMBL/GenBank/DDBJ databases">
        <authorList>
            <consortium name="Lawrence Berkeley National Laboratory"/>
            <person name="Steindorff A."/>
            <person name="Hensen N."/>
            <person name="Bonometti L."/>
            <person name="Westerberg I."/>
            <person name="Brannstrom I.O."/>
            <person name="Guillou S."/>
            <person name="Cros-Aarteil S."/>
            <person name="Calhoun S."/>
            <person name="Haridas S."/>
            <person name="Kuo A."/>
            <person name="Mondo S."/>
            <person name="Pangilinan J."/>
            <person name="Riley R."/>
            <person name="Labutti K."/>
            <person name="Andreopoulos B."/>
            <person name="Lipzen A."/>
            <person name="Chen C."/>
            <person name="Yanf M."/>
            <person name="Daum C."/>
            <person name="Ng V."/>
            <person name="Clum A."/>
            <person name="Ohm R."/>
            <person name="Martin F."/>
            <person name="Silar P."/>
            <person name="Natvig D."/>
            <person name="Lalanne C."/>
            <person name="Gautier V."/>
            <person name="Ament-Velasquez S.L."/>
            <person name="Kruys A."/>
            <person name="Hutchinson M.I."/>
            <person name="Powell A.J."/>
            <person name="Barry K."/>
            <person name="Miller A.N."/>
            <person name="Grigoriev I.V."/>
            <person name="Debuchy R."/>
            <person name="Gladieux P."/>
            <person name="Thoren M.H."/>
            <person name="Johannesson H."/>
        </authorList>
    </citation>
    <scope>NUCLEOTIDE SEQUENCE</scope>
    <source>
        <strain evidence="9">CBS 508.74</strain>
    </source>
</reference>
<evidence type="ECO:0000256" key="3">
    <source>
        <dbReference type="ARBA" id="ARBA00022750"/>
    </source>
</evidence>
<dbReference type="AlphaFoldDB" id="A0AAN6T706"/>
<dbReference type="PRINTS" id="PR00792">
    <property type="entry name" value="PEPSIN"/>
</dbReference>
<accession>A0AAN6T706</accession>
<dbReference type="PROSITE" id="PS00141">
    <property type="entry name" value="ASP_PROTEASE"/>
    <property type="match status" value="2"/>
</dbReference>
<dbReference type="InterPro" id="IPR033121">
    <property type="entry name" value="PEPTIDASE_A1"/>
</dbReference>
<dbReference type="GO" id="GO:0006508">
    <property type="term" value="P:proteolysis"/>
    <property type="evidence" value="ECO:0007669"/>
    <property type="project" value="UniProtKB-KW"/>
</dbReference>
<feature type="active site" evidence="5">
    <location>
        <position position="318"/>
    </location>
</feature>
<evidence type="ECO:0000256" key="5">
    <source>
        <dbReference type="PIRSR" id="PIRSR601461-1"/>
    </source>
</evidence>
<protein>
    <submittedName>
        <fullName evidence="9">Aspartic-type endopeptidase-like protein</fullName>
    </submittedName>
</protein>
<gene>
    <name evidence="9" type="ORF">N656DRAFT_741575</name>
</gene>
<sequence>MVTITNLLFSAAVLAVSGLGSALPPRIGTTNIVGNGNANSNAKGRVSLKQARNPHYRYFNGARSIQRTYLKYGVPVPDYLVEAANRIDALNNAGEESKRDTGSAPAVPIDEVDIAYVTPVTIGTPPQTLNLDFDTGSSDLWVFSSHMPSSQIRGQEIYTPTKSSSAKLLAGQSWSITYGDGSASRGNVYSDNFTVGGLTVDSQAVQCAQQVSSSFTSEQHIDGLVGLGFSSLNTVNPQSQLTFFDNAKPKLDSPVFTADLKYKKTGTYDFGFIDKAKYTGEITYVPVDTNPGYWTFTSSGYGVGSGNFSATSIKGIADTGTTLVYLPTAIVTAYYRQVSGASNSRSYGGYVFPCTSTLPSFTFGIGSTRFTIPPSYINYTRVSPTSSTCFGGLQSSSSLGINIWGDVALKAAFVVFNGANPPTIGWAQKPLET</sequence>
<keyword evidence="4 6" id="KW-0378">Hydrolase</keyword>
<dbReference type="Pfam" id="PF00026">
    <property type="entry name" value="Asp"/>
    <property type="match status" value="1"/>
</dbReference>
<dbReference type="PANTHER" id="PTHR47966:SF2">
    <property type="entry name" value="ASPERGILLOPEPSIN-1-RELATED"/>
    <property type="match status" value="1"/>
</dbReference>
<evidence type="ECO:0000313" key="10">
    <source>
        <dbReference type="Proteomes" id="UP001302812"/>
    </source>
</evidence>
<reference evidence="9" key="1">
    <citation type="journal article" date="2023" name="Mol. Phylogenet. Evol.">
        <title>Genome-scale phylogeny and comparative genomics of the fungal order Sordariales.</title>
        <authorList>
            <person name="Hensen N."/>
            <person name="Bonometti L."/>
            <person name="Westerberg I."/>
            <person name="Brannstrom I.O."/>
            <person name="Guillou S."/>
            <person name="Cros-Aarteil S."/>
            <person name="Calhoun S."/>
            <person name="Haridas S."/>
            <person name="Kuo A."/>
            <person name="Mondo S."/>
            <person name="Pangilinan J."/>
            <person name="Riley R."/>
            <person name="LaButti K."/>
            <person name="Andreopoulos B."/>
            <person name="Lipzen A."/>
            <person name="Chen C."/>
            <person name="Yan M."/>
            <person name="Daum C."/>
            <person name="Ng V."/>
            <person name="Clum A."/>
            <person name="Steindorff A."/>
            <person name="Ohm R.A."/>
            <person name="Martin F."/>
            <person name="Silar P."/>
            <person name="Natvig D.O."/>
            <person name="Lalanne C."/>
            <person name="Gautier V."/>
            <person name="Ament-Velasquez S.L."/>
            <person name="Kruys A."/>
            <person name="Hutchinson M.I."/>
            <person name="Powell A.J."/>
            <person name="Barry K."/>
            <person name="Miller A.N."/>
            <person name="Grigoriev I.V."/>
            <person name="Debuchy R."/>
            <person name="Gladieux P."/>
            <person name="Hiltunen Thoren M."/>
            <person name="Johannesson H."/>
        </authorList>
    </citation>
    <scope>NUCLEOTIDE SEQUENCE</scope>
    <source>
        <strain evidence="9">CBS 508.74</strain>
    </source>
</reference>
<dbReference type="GO" id="GO:0004190">
    <property type="term" value="F:aspartic-type endopeptidase activity"/>
    <property type="evidence" value="ECO:0007669"/>
    <property type="project" value="UniProtKB-KW"/>
</dbReference>